<proteinExistence type="predicted"/>
<dbReference type="GO" id="GO:0008168">
    <property type="term" value="F:methyltransferase activity"/>
    <property type="evidence" value="ECO:0007669"/>
    <property type="project" value="UniProtKB-KW"/>
</dbReference>
<gene>
    <name evidence="1" type="ORF">D3878_06505</name>
</gene>
<dbReference type="SUPFAM" id="SSF53335">
    <property type="entry name" value="S-adenosyl-L-methionine-dependent methyltransferases"/>
    <property type="match status" value="1"/>
</dbReference>
<evidence type="ECO:0000313" key="1">
    <source>
        <dbReference type="EMBL" id="RJG01278.1"/>
    </source>
</evidence>
<comment type="caution">
    <text evidence="1">The sequence shown here is derived from an EMBL/GenBank/DDBJ whole genome shotgun (WGS) entry which is preliminary data.</text>
</comment>
<dbReference type="EMBL" id="QYUQ01000002">
    <property type="protein sequence ID" value="RJG01278.1"/>
    <property type="molecule type" value="Genomic_DNA"/>
</dbReference>
<dbReference type="Pfam" id="PF13489">
    <property type="entry name" value="Methyltransf_23"/>
    <property type="match status" value="1"/>
</dbReference>
<keyword evidence="2" id="KW-1185">Reference proteome</keyword>
<dbReference type="Gene3D" id="3.40.50.150">
    <property type="entry name" value="Vaccinia Virus protein VP39"/>
    <property type="match status" value="1"/>
</dbReference>
<keyword evidence="1" id="KW-0489">Methyltransferase</keyword>
<sequence length="282" mass="32505">MGIDVHGLNLLMHAKKKKLFGNTITIGRQGLHVKERLVKKLVDAEPSYKNQIYCEELLTEYFGATVVNSIDNSAYENATHIHDMNEPLPMSLHEKYDTVIDGGCLEHIYNAPQAFRNCSKFCKPGGQILHMLPANNFCGHGFWQFSPELFFSLYSKKNGYEETEVFIADLSDTQKWYQVKEPKNGERVNVFSSTALYVLVRTVLKNDEFSHAEVQQSDYLYEWENQSFSELQSTGLKQKLKKINFLYRILSPAYHFYLRIQRETGLNGRNPGLVVIDLKSFI</sequence>
<dbReference type="InterPro" id="IPR029063">
    <property type="entry name" value="SAM-dependent_MTases_sf"/>
</dbReference>
<accession>A0A3A3FYI6</accession>
<dbReference type="GO" id="GO:0032259">
    <property type="term" value="P:methylation"/>
    <property type="evidence" value="ECO:0007669"/>
    <property type="project" value="UniProtKB-KW"/>
</dbReference>
<dbReference type="Proteomes" id="UP000266327">
    <property type="component" value="Unassembled WGS sequence"/>
</dbReference>
<keyword evidence="1" id="KW-0808">Transferase</keyword>
<name>A0A3A3FYI6_9BURK</name>
<protein>
    <submittedName>
        <fullName evidence="1">Methyltransferase domain-containing protein</fullName>
    </submittedName>
</protein>
<dbReference type="AlphaFoldDB" id="A0A3A3FYI6"/>
<organism evidence="1 2">
    <name type="scientific">Noviherbaspirillum sedimenti</name>
    <dbReference type="NCBI Taxonomy" id="2320865"/>
    <lineage>
        <taxon>Bacteria</taxon>
        <taxon>Pseudomonadati</taxon>
        <taxon>Pseudomonadota</taxon>
        <taxon>Betaproteobacteria</taxon>
        <taxon>Burkholderiales</taxon>
        <taxon>Oxalobacteraceae</taxon>
        <taxon>Noviherbaspirillum</taxon>
    </lineage>
</organism>
<dbReference type="OrthoDB" id="8842400at2"/>
<reference evidence="2" key="1">
    <citation type="submission" date="2018-09" db="EMBL/GenBank/DDBJ databases">
        <authorList>
            <person name="Zhu H."/>
        </authorList>
    </citation>
    <scope>NUCLEOTIDE SEQUENCE [LARGE SCALE GENOMIC DNA]</scope>
    <source>
        <strain evidence="2">K1S02-23</strain>
    </source>
</reference>
<evidence type="ECO:0000313" key="2">
    <source>
        <dbReference type="Proteomes" id="UP000266327"/>
    </source>
</evidence>
<dbReference type="RefSeq" id="WP_119784727.1">
    <property type="nucleotide sequence ID" value="NZ_QYUQ01000002.1"/>
</dbReference>